<name>A0A918W6H0_9ACTN</name>
<dbReference type="InterPro" id="IPR008278">
    <property type="entry name" value="4-PPantetheinyl_Trfase_dom"/>
</dbReference>
<dbReference type="PANTHER" id="PTHR12215">
    <property type="entry name" value="PHOSPHOPANTETHEINE TRANSFERASE"/>
    <property type="match status" value="1"/>
</dbReference>
<evidence type="ECO:0000259" key="4">
    <source>
        <dbReference type="Pfam" id="PF01648"/>
    </source>
</evidence>
<dbReference type="GO" id="GO:0008897">
    <property type="term" value="F:holo-[acyl-carrier-protein] synthase activity"/>
    <property type="evidence" value="ECO:0007669"/>
    <property type="project" value="InterPro"/>
</dbReference>
<feature type="compositionally biased region" description="Pro residues" evidence="3">
    <location>
        <begin position="218"/>
        <end position="229"/>
    </location>
</feature>
<organism evidence="5 6">
    <name type="scientific">Streptomyces termitum</name>
    <dbReference type="NCBI Taxonomy" id="67368"/>
    <lineage>
        <taxon>Bacteria</taxon>
        <taxon>Bacillati</taxon>
        <taxon>Actinomycetota</taxon>
        <taxon>Actinomycetes</taxon>
        <taxon>Kitasatosporales</taxon>
        <taxon>Streptomycetaceae</taxon>
        <taxon>Streptomyces</taxon>
    </lineage>
</organism>
<protein>
    <recommendedName>
        <fullName evidence="4">4'-phosphopantetheinyl transferase domain-containing protein</fullName>
    </recommendedName>
</protein>
<dbReference type="GO" id="GO:0005829">
    <property type="term" value="C:cytosol"/>
    <property type="evidence" value="ECO:0007669"/>
    <property type="project" value="TreeGrafter"/>
</dbReference>
<evidence type="ECO:0000256" key="1">
    <source>
        <dbReference type="ARBA" id="ARBA00010990"/>
    </source>
</evidence>
<dbReference type="Gene3D" id="3.90.470.20">
    <property type="entry name" value="4'-phosphopantetheinyl transferase domain"/>
    <property type="match status" value="1"/>
</dbReference>
<feature type="region of interest" description="Disordered" evidence="3">
    <location>
        <begin position="216"/>
        <end position="294"/>
    </location>
</feature>
<feature type="compositionally biased region" description="Low complexity" evidence="3">
    <location>
        <begin position="262"/>
        <end position="274"/>
    </location>
</feature>
<dbReference type="InterPro" id="IPR037143">
    <property type="entry name" value="4-PPantetheinyl_Trfase_dom_sf"/>
</dbReference>
<evidence type="ECO:0000313" key="5">
    <source>
        <dbReference type="EMBL" id="GHA77897.1"/>
    </source>
</evidence>
<keyword evidence="2" id="KW-0808">Transferase</keyword>
<comment type="similarity">
    <text evidence="1">Belongs to the P-Pant transferase superfamily. Gsp/Sfp/HetI/AcpT family.</text>
</comment>
<dbReference type="PANTHER" id="PTHR12215:SF10">
    <property type="entry name" value="L-AMINOADIPATE-SEMIALDEHYDE DEHYDROGENASE-PHOSPHOPANTETHEINYL TRANSFERASE"/>
    <property type="match status" value="1"/>
</dbReference>
<dbReference type="EMBL" id="BMUL01000004">
    <property type="protein sequence ID" value="GHA77897.1"/>
    <property type="molecule type" value="Genomic_DNA"/>
</dbReference>
<proteinExistence type="inferred from homology"/>
<accession>A0A918W6H0</accession>
<dbReference type="GO" id="GO:0000287">
    <property type="term" value="F:magnesium ion binding"/>
    <property type="evidence" value="ECO:0007669"/>
    <property type="project" value="InterPro"/>
</dbReference>
<dbReference type="SUPFAM" id="SSF56214">
    <property type="entry name" value="4'-phosphopantetheinyl transferase"/>
    <property type="match status" value="2"/>
</dbReference>
<reference evidence="5" key="2">
    <citation type="submission" date="2020-09" db="EMBL/GenBank/DDBJ databases">
        <authorList>
            <person name="Sun Q."/>
            <person name="Ohkuma M."/>
        </authorList>
    </citation>
    <scope>NUCLEOTIDE SEQUENCE</scope>
    <source>
        <strain evidence="5">JCM 4518</strain>
    </source>
</reference>
<dbReference type="InterPro" id="IPR050559">
    <property type="entry name" value="P-Pant_transferase_sf"/>
</dbReference>
<dbReference type="Proteomes" id="UP000644020">
    <property type="component" value="Unassembled WGS sequence"/>
</dbReference>
<evidence type="ECO:0000313" key="6">
    <source>
        <dbReference type="Proteomes" id="UP000644020"/>
    </source>
</evidence>
<feature type="compositionally biased region" description="Pro residues" evidence="3">
    <location>
        <begin position="242"/>
        <end position="261"/>
    </location>
</feature>
<evidence type="ECO:0000256" key="3">
    <source>
        <dbReference type="SAM" id="MobiDB-lite"/>
    </source>
</evidence>
<feature type="compositionally biased region" description="Low complexity" evidence="3">
    <location>
        <begin position="283"/>
        <end position="294"/>
    </location>
</feature>
<reference evidence="5" key="1">
    <citation type="journal article" date="2014" name="Int. J. Syst. Evol. Microbiol.">
        <title>Complete genome sequence of Corynebacterium casei LMG S-19264T (=DSM 44701T), isolated from a smear-ripened cheese.</title>
        <authorList>
            <consortium name="US DOE Joint Genome Institute (JGI-PGF)"/>
            <person name="Walter F."/>
            <person name="Albersmeier A."/>
            <person name="Kalinowski J."/>
            <person name="Ruckert C."/>
        </authorList>
    </citation>
    <scope>NUCLEOTIDE SEQUENCE</scope>
    <source>
        <strain evidence="5">JCM 4518</strain>
    </source>
</reference>
<sequence>MTAPPPLHAPGPGGAWTGALLRHLDDDGYALLYGRAGDWPAADPRTAARAFLAHAAATVLRVAPDVPELAREPGGKPYLRGCPGLEVSLSHSGAFLALGLSRLGRIGVDAEAEDRPLYGRPVTREVFTAPERAALRRLPEAGRNAAAVRLWTLKEAYGKAWGLGLRLPARSFGFAVPATAGTTVPLHRPDGTPVADRGWRFVTHRTPCGWSVGAALAAPPPARPPPPEPVRPDLVRLRSPGPVRPDPAPPRPVPHPLPHPLPLSLSHPRSVSRPGDPRGGDARAGAGRIPGSPQ</sequence>
<dbReference type="RefSeq" id="WP_189976319.1">
    <property type="nucleotide sequence ID" value="NZ_BMUL01000004.1"/>
</dbReference>
<keyword evidence="6" id="KW-1185">Reference proteome</keyword>
<gene>
    <name evidence="5" type="ORF">GCM10010305_21240</name>
</gene>
<feature type="domain" description="4'-phosphopantetheinyl transferase" evidence="4">
    <location>
        <begin position="105"/>
        <end position="187"/>
    </location>
</feature>
<dbReference type="Pfam" id="PF01648">
    <property type="entry name" value="ACPS"/>
    <property type="match status" value="1"/>
</dbReference>
<dbReference type="AlphaFoldDB" id="A0A918W6H0"/>
<dbReference type="GO" id="GO:0019878">
    <property type="term" value="P:lysine biosynthetic process via aminoadipic acid"/>
    <property type="evidence" value="ECO:0007669"/>
    <property type="project" value="TreeGrafter"/>
</dbReference>
<evidence type="ECO:0000256" key="2">
    <source>
        <dbReference type="ARBA" id="ARBA00022679"/>
    </source>
</evidence>
<comment type="caution">
    <text evidence="5">The sequence shown here is derived from an EMBL/GenBank/DDBJ whole genome shotgun (WGS) entry which is preliminary data.</text>
</comment>